<evidence type="ECO:0000313" key="3">
    <source>
        <dbReference type="EMBL" id="TCO11031.1"/>
    </source>
</evidence>
<evidence type="ECO:0000313" key="4">
    <source>
        <dbReference type="Proteomes" id="UP000295221"/>
    </source>
</evidence>
<dbReference type="PANTHER" id="PTHR22916:SF67">
    <property type="entry name" value="COLANIC ACID BIOSYNTHESIS GLYCOSYL TRANSFERASE WCAE-RELATED"/>
    <property type="match status" value="1"/>
</dbReference>
<dbReference type="RefSeq" id="WP_132432015.1">
    <property type="nucleotide sequence ID" value="NZ_SLWK01000001.1"/>
</dbReference>
<sequence length="263" mass="30200">MKSQPSHITKPHLNNGFYPKVSIITVVYNGVDVLERTIESIVAMDYSNLEYIIVDGGSSDGTIEIIRKYESMISLWLSEPDEGLYDAMNKGMSLASGDYFWFINAGDEVSDPMILSQIFKNFPQADIYYGETMIVDYSGQEIGLRRLRPKKRLKYRDFLNGMLVSHQSVIVSRNTASKYSLMYRLSSDYDWVVSAFKSAATTVNTGMVLSRFLEGGLTRQNIFPGLKERFIIMTHYFGFLPALLHHIPIALRFIYYFVKHKRF</sequence>
<dbReference type="OrthoDB" id="9788101at2"/>
<keyword evidence="3" id="KW-0808">Transferase</keyword>
<dbReference type="Proteomes" id="UP000295221">
    <property type="component" value="Unassembled WGS sequence"/>
</dbReference>
<name>A0A4V2RX11_9BACT</name>
<keyword evidence="1" id="KW-1133">Transmembrane helix</keyword>
<dbReference type="AlphaFoldDB" id="A0A4V2RX11"/>
<feature type="domain" description="Glycosyltransferase 2-like" evidence="2">
    <location>
        <begin position="22"/>
        <end position="161"/>
    </location>
</feature>
<protein>
    <submittedName>
        <fullName evidence="3">Glycosyltransferase involved in cell wall biosynthesis</fullName>
    </submittedName>
</protein>
<dbReference type="InterPro" id="IPR029044">
    <property type="entry name" value="Nucleotide-diphossugar_trans"/>
</dbReference>
<evidence type="ECO:0000256" key="1">
    <source>
        <dbReference type="SAM" id="Phobius"/>
    </source>
</evidence>
<accession>A0A4V2RX11</accession>
<reference evidence="3 4" key="1">
    <citation type="submission" date="2019-03" db="EMBL/GenBank/DDBJ databases">
        <title>Genomic Encyclopedia of Type Strains, Phase IV (KMG-IV): sequencing the most valuable type-strain genomes for metagenomic binning, comparative biology and taxonomic classification.</title>
        <authorList>
            <person name="Goeker M."/>
        </authorList>
    </citation>
    <scope>NUCLEOTIDE SEQUENCE [LARGE SCALE GENOMIC DNA]</scope>
    <source>
        <strain evidence="3 4">DSM 24179</strain>
    </source>
</reference>
<dbReference type="SUPFAM" id="SSF53448">
    <property type="entry name" value="Nucleotide-diphospho-sugar transferases"/>
    <property type="match status" value="1"/>
</dbReference>
<organism evidence="3 4">
    <name type="scientific">Natronoflexus pectinivorans</name>
    <dbReference type="NCBI Taxonomy" id="682526"/>
    <lineage>
        <taxon>Bacteria</taxon>
        <taxon>Pseudomonadati</taxon>
        <taxon>Bacteroidota</taxon>
        <taxon>Bacteroidia</taxon>
        <taxon>Marinilabiliales</taxon>
        <taxon>Marinilabiliaceae</taxon>
        <taxon>Natronoflexus</taxon>
    </lineage>
</organism>
<dbReference type="CDD" id="cd06433">
    <property type="entry name" value="GT_2_WfgS_like"/>
    <property type="match status" value="1"/>
</dbReference>
<dbReference type="Gene3D" id="3.90.550.10">
    <property type="entry name" value="Spore Coat Polysaccharide Biosynthesis Protein SpsA, Chain A"/>
    <property type="match status" value="1"/>
</dbReference>
<keyword evidence="1" id="KW-0472">Membrane</keyword>
<dbReference type="PANTHER" id="PTHR22916">
    <property type="entry name" value="GLYCOSYLTRANSFERASE"/>
    <property type="match status" value="1"/>
</dbReference>
<dbReference type="Pfam" id="PF00535">
    <property type="entry name" value="Glycos_transf_2"/>
    <property type="match status" value="1"/>
</dbReference>
<comment type="caution">
    <text evidence="3">The sequence shown here is derived from an EMBL/GenBank/DDBJ whole genome shotgun (WGS) entry which is preliminary data.</text>
</comment>
<feature type="transmembrane region" description="Helical" evidence="1">
    <location>
        <begin position="236"/>
        <end position="258"/>
    </location>
</feature>
<keyword evidence="1" id="KW-0812">Transmembrane</keyword>
<gene>
    <name evidence="3" type="ORF">EV194_101665</name>
</gene>
<evidence type="ECO:0000259" key="2">
    <source>
        <dbReference type="Pfam" id="PF00535"/>
    </source>
</evidence>
<proteinExistence type="predicted"/>
<dbReference type="EMBL" id="SLWK01000001">
    <property type="protein sequence ID" value="TCO11031.1"/>
    <property type="molecule type" value="Genomic_DNA"/>
</dbReference>
<dbReference type="GO" id="GO:0016758">
    <property type="term" value="F:hexosyltransferase activity"/>
    <property type="evidence" value="ECO:0007669"/>
    <property type="project" value="UniProtKB-ARBA"/>
</dbReference>
<dbReference type="InterPro" id="IPR001173">
    <property type="entry name" value="Glyco_trans_2-like"/>
</dbReference>
<keyword evidence="4" id="KW-1185">Reference proteome</keyword>